<protein>
    <submittedName>
        <fullName evidence="1">Uncharacterized protein</fullName>
    </submittedName>
</protein>
<proteinExistence type="predicted"/>
<reference evidence="1" key="1">
    <citation type="submission" date="2014-11" db="EMBL/GenBank/DDBJ databases">
        <authorList>
            <person name="Amaro Gonzalez C."/>
        </authorList>
    </citation>
    <scope>NUCLEOTIDE SEQUENCE</scope>
</reference>
<sequence>MLIVGQCGDVFDYFHITNSMTACQKRITVVAVMTLPFKG</sequence>
<reference evidence="1" key="2">
    <citation type="journal article" date="2015" name="Fish Shellfish Immunol.">
        <title>Early steps in the European eel (Anguilla anguilla)-Vibrio vulnificus interaction in the gills: Role of the RtxA13 toxin.</title>
        <authorList>
            <person name="Callol A."/>
            <person name="Pajuelo D."/>
            <person name="Ebbesson L."/>
            <person name="Teles M."/>
            <person name="MacKenzie S."/>
            <person name="Amaro C."/>
        </authorList>
    </citation>
    <scope>NUCLEOTIDE SEQUENCE</scope>
</reference>
<evidence type="ECO:0000313" key="1">
    <source>
        <dbReference type="EMBL" id="JAH95770.1"/>
    </source>
</evidence>
<dbReference type="AlphaFoldDB" id="A0A0E9X1M2"/>
<organism evidence="1">
    <name type="scientific">Anguilla anguilla</name>
    <name type="common">European freshwater eel</name>
    <name type="synonym">Muraena anguilla</name>
    <dbReference type="NCBI Taxonomy" id="7936"/>
    <lineage>
        <taxon>Eukaryota</taxon>
        <taxon>Metazoa</taxon>
        <taxon>Chordata</taxon>
        <taxon>Craniata</taxon>
        <taxon>Vertebrata</taxon>
        <taxon>Euteleostomi</taxon>
        <taxon>Actinopterygii</taxon>
        <taxon>Neopterygii</taxon>
        <taxon>Teleostei</taxon>
        <taxon>Anguilliformes</taxon>
        <taxon>Anguillidae</taxon>
        <taxon>Anguilla</taxon>
    </lineage>
</organism>
<dbReference type="EMBL" id="GBXM01012807">
    <property type="protein sequence ID" value="JAH95770.1"/>
    <property type="molecule type" value="Transcribed_RNA"/>
</dbReference>
<name>A0A0E9X1M2_ANGAN</name>
<accession>A0A0E9X1M2</accession>